<evidence type="ECO:0000256" key="2">
    <source>
        <dbReference type="ARBA" id="ARBA00022803"/>
    </source>
</evidence>
<organism evidence="6 7">
    <name type="scientific">Sphingomicrobium sediminis</name>
    <dbReference type="NCBI Taxonomy" id="2950949"/>
    <lineage>
        <taxon>Bacteria</taxon>
        <taxon>Pseudomonadati</taxon>
        <taxon>Pseudomonadota</taxon>
        <taxon>Alphaproteobacteria</taxon>
        <taxon>Sphingomonadales</taxon>
        <taxon>Sphingomonadaceae</taxon>
        <taxon>Sphingomicrobium</taxon>
    </lineage>
</organism>
<dbReference type="PANTHER" id="PTHR44858:SF1">
    <property type="entry name" value="UDP-N-ACETYLGLUCOSAMINE--PEPTIDE N-ACETYLGLUCOSAMINYLTRANSFERASE SPINDLY-RELATED"/>
    <property type="match status" value="1"/>
</dbReference>
<dbReference type="NCBIfam" id="NF047558">
    <property type="entry name" value="TPR_END_plus"/>
    <property type="match status" value="1"/>
</dbReference>
<name>A0A9X2EFN9_9SPHN</name>
<accession>A0A9X2EFN9</accession>
<keyword evidence="2 3" id="KW-0802">TPR repeat</keyword>
<feature type="domain" description="TIR" evidence="5">
    <location>
        <begin position="1"/>
        <end position="128"/>
    </location>
</feature>
<dbReference type="RefSeq" id="WP_252112080.1">
    <property type="nucleotide sequence ID" value="NZ_JAMSHT010000001.1"/>
</dbReference>
<evidence type="ECO:0000313" key="7">
    <source>
        <dbReference type="Proteomes" id="UP001155128"/>
    </source>
</evidence>
<comment type="caution">
    <text evidence="6">The sequence shown here is derived from an EMBL/GenBank/DDBJ whole genome shotgun (WGS) entry which is preliminary data.</text>
</comment>
<dbReference type="AlphaFoldDB" id="A0A9X2EFN9"/>
<evidence type="ECO:0000256" key="3">
    <source>
        <dbReference type="PROSITE-ProRule" id="PRU00339"/>
    </source>
</evidence>
<dbReference type="InterPro" id="IPR035897">
    <property type="entry name" value="Toll_tir_struct_dom_sf"/>
</dbReference>
<sequence length="583" mass="64140">MSQVFISYARSTEAIAKAVGEELRSTGFEVWRDDELPAHRSYSEVIEERLAQAKAVVVLWSNEALRSQWVRAEADAAREAGTLVQMSVDGTKPPIPFNQIQCADLADWTGDSEHRGWQKIVDSVGSLIGAGEAEAPNSEEPVAATPAKRIMVLPFQNMSGDSEQEYFSDGISEDIITDLSKVSALNVVARNQAFSYKNKDVDIAAIGRDLGVSHVVEGSVRKAEGRVRITAQLIDTDACNQVWAERYDRELKDIFALQDEISKAIVAALRLKLLPQEKKAIEQRQTTDSDAYNLYLKARQLWITGNEGDYRPLELVVRICRQATAIDPQYAKALGLMALAQARLLITYDHDVDPLPAADKALALDPDNPEAHCAKALLLGSQGEHEEAMAQINDALAVDPESFEVNKVAARIVFQQGKMEEAVPYYEKSMELVESDYHGAGMLHTCYSALGDETNVMRVARITVDRCTAAVDKDPGNVSALAIGAGSLASLGAREQARQWIDRAMLLDPDNMIMRYNLACSLATDLADNERAIELLGPFFAKIGPAHILHVEADPDVDSLRDDPRFQKMMSEAKARAERPEAS</sequence>
<keyword evidence="7" id="KW-1185">Reference proteome</keyword>
<dbReference type="InterPro" id="IPR019734">
    <property type="entry name" value="TPR_rpt"/>
</dbReference>
<keyword evidence="1" id="KW-0677">Repeat</keyword>
<reference evidence="6" key="1">
    <citation type="submission" date="2022-06" db="EMBL/GenBank/DDBJ databases">
        <title>Sphingomicrobium sedimins sp. nov., a marine bacterium isolated from tidal flat.</title>
        <authorList>
            <person name="Kim C.-H."/>
            <person name="Yoo Y."/>
            <person name="Kim J.-J."/>
        </authorList>
    </citation>
    <scope>NUCLEOTIDE SEQUENCE</scope>
    <source>
        <strain evidence="6">GRR-S6-50</strain>
    </source>
</reference>
<dbReference type="GO" id="GO:0007165">
    <property type="term" value="P:signal transduction"/>
    <property type="evidence" value="ECO:0007669"/>
    <property type="project" value="InterPro"/>
</dbReference>
<dbReference type="Gene3D" id="1.25.40.10">
    <property type="entry name" value="Tetratricopeptide repeat domain"/>
    <property type="match status" value="2"/>
</dbReference>
<dbReference type="Proteomes" id="UP001155128">
    <property type="component" value="Unassembled WGS sequence"/>
</dbReference>
<gene>
    <name evidence="6" type="ORF">NDO55_02400</name>
</gene>
<dbReference type="EMBL" id="JAMSHT010000001">
    <property type="protein sequence ID" value="MCM8556672.1"/>
    <property type="molecule type" value="Genomic_DNA"/>
</dbReference>
<dbReference type="SMART" id="SM00028">
    <property type="entry name" value="TPR"/>
    <property type="match status" value="3"/>
</dbReference>
<dbReference type="Gene3D" id="3.40.50.10070">
    <property type="entry name" value="TolB, N-terminal domain"/>
    <property type="match status" value="1"/>
</dbReference>
<dbReference type="Gene3D" id="3.40.50.10140">
    <property type="entry name" value="Toll/interleukin-1 receptor homology (TIR) domain"/>
    <property type="match status" value="1"/>
</dbReference>
<evidence type="ECO:0000256" key="1">
    <source>
        <dbReference type="ARBA" id="ARBA00022737"/>
    </source>
</evidence>
<dbReference type="Pfam" id="PF13676">
    <property type="entry name" value="TIR_2"/>
    <property type="match status" value="1"/>
</dbReference>
<dbReference type="PROSITE" id="PS50104">
    <property type="entry name" value="TIR"/>
    <property type="match status" value="1"/>
</dbReference>
<proteinExistence type="predicted"/>
<dbReference type="InterPro" id="IPR000157">
    <property type="entry name" value="TIR_dom"/>
</dbReference>
<dbReference type="SUPFAM" id="SSF48452">
    <property type="entry name" value="TPR-like"/>
    <property type="match status" value="1"/>
</dbReference>
<dbReference type="SUPFAM" id="SSF52200">
    <property type="entry name" value="Toll/Interleukin receptor TIR domain"/>
    <property type="match status" value="1"/>
</dbReference>
<evidence type="ECO:0000259" key="5">
    <source>
        <dbReference type="PROSITE" id="PS50104"/>
    </source>
</evidence>
<dbReference type="PROSITE" id="PS50005">
    <property type="entry name" value="TPR"/>
    <property type="match status" value="1"/>
</dbReference>
<protein>
    <submittedName>
        <fullName evidence="6">TIR domain-containing protein</fullName>
    </submittedName>
</protein>
<dbReference type="InterPro" id="IPR011990">
    <property type="entry name" value="TPR-like_helical_dom_sf"/>
</dbReference>
<evidence type="ECO:0000313" key="6">
    <source>
        <dbReference type="EMBL" id="MCM8556672.1"/>
    </source>
</evidence>
<evidence type="ECO:0000256" key="4">
    <source>
        <dbReference type="SAM" id="MobiDB-lite"/>
    </source>
</evidence>
<feature type="region of interest" description="Disordered" evidence="4">
    <location>
        <begin position="560"/>
        <end position="583"/>
    </location>
</feature>
<dbReference type="Pfam" id="PF12895">
    <property type="entry name" value="ANAPC3"/>
    <property type="match status" value="1"/>
</dbReference>
<feature type="repeat" description="TPR" evidence="3">
    <location>
        <begin position="369"/>
        <end position="402"/>
    </location>
</feature>
<dbReference type="PANTHER" id="PTHR44858">
    <property type="entry name" value="TETRATRICOPEPTIDE REPEAT PROTEIN 6"/>
    <property type="match status" value="1"/>
</dbReference>
<dbReference type="InterPro" id="IPR050498">
    <property type="entry name" value="Ycf3"/>
</dbReference>